<reference evidence="1 2" key="1">
    <citation type="journal article" date="2021" name="Commun. Biol.">
        <title>The genome of Shorea leprosula (Dipterocarpaceae) highlights the ecological relevance of drought in aseasonal tropical rainforests.</title>
        <authorList>
            <person name="Ng K.K.S."/>
            <person name="Kobayashi M.J."/>
            <person name="Fawcett J.A."/>
            <person name="Hatakeyama M."/>
            <person name="Paape T."/>
            <person name="Ng C.H."/>
            <person name="Ang C.C."/>
            <person name="Tnah L.H."/>
            <person name="Lee C.T."/>
            <person name="Nishiyama T."/>
            <person name="Sese J."/>
            <person name="O'Brien M.J."/>
            <person name="Copetti D."/>
            <person name="Mohd Noor M.I."/>
            <person name="Ong R.C."/>
            <person name="Putra M."/>
            <person name="Sireger I.Z."/>
            <person name="Indrioko S."/>
            <person name="Kosugi Y."/>
            <person name="Izuno A."/>
            <person name="Isagi Y."/>
            <person name="Lee S.L."/>
            <person name="Shimizu K.K."/>
        </authorList>
    </citation>
    <scope>NUCLEOTIDE SEQUENCE [LARGE SCALE GENOMIC DNA]</scope>
    <source>
        <strain evidence="1">214</strain>
    </source>
</reference>
<name>A0AAV5J4E7_9ROSI</name>
<proteinExistence type="predicted"/>
<accession>A0AAV5J4E7</accession>
<dbReference type="Proteomes" id="UP001054252">
    <property type="component" value="Unassembled WGS sequence"/>
</dbReference>
<sequence>MHGFIWLCGIMDPLFGQTTNCEELEFGTLKELENNSRITL</sequence>
<keyword evidence="2" id="KW-1185">Reference proteome</keyword>
<protein>
    <submittedName>
        <fullName evidence="1">Uncharacterized protein</fullName>
    </submittedName>
</protein>
<gene>
    <name evidence="1" type="ORF">SLEP1_g17323</name>
</gene>
<organism evidence="1 2">
    <name type="scientific">Rubroshorea leprosula</name>
    <dbReference type="NCBI Taxonomy" id="152421"/>
    <lineage>
        <taxon>Eukaryota</taxon>
        <taxon>Viridiplantae</taxon>
        <taxon>Streptophyta</taxon>
        <taxon>Embryophyta</taxon>
        <taxon>Tracheophyta</taxon>
        <taxon>Spermatophyta</taxon>
        <taxon>Magnoliopsida</taxon>
        <taxon>eudicotyledons</taxon>
        <taxon>Gunneridae</taxon>
        <taxon>Pentapetalae</taxon>
        <taxon>rosids</taxon>
        <taxon>malvids</taxon>
        <taxon>Malvales</taxon>
        <taxon>Dipterocarpaceae</taxon>
        <taxon>Rubroshorea</taxon>
    </lineage>
</organism>
<evidence type="ECO:0000313" key="2">
    <source>
        <dbReference type="Proteomes" id="UP001054252"/>
    </source>
</evidence>
<dbReference type="AlphaFoldDB" id="A0AAV5J4E7"/>
<evidence type="ECO:0000313" key="1">
    <source>
        <dbReference type="EMBL" id="GKV05293.1"/>
    </source>
</evidence>
<comment type="caution">
    <text evidence="1">The sequence shown here is derived from an EMBL/GenBank/DDBJ whole genome shotgun (WGS) entry which is preliminary data.</text>
</comment>
<dbReference type="EMBL" id="BPVZ01000023">
    <property type="protein sequence ID" value="GKV05293.1"/>
    <property type="molecule type" value="Genomic_DNA"/>
</dbReference>